<evidence type="ECO:0000313" key="2">
    <source>
        <dbReference type="EMBL" id="KAF6233870.1"/>
    </source>
</evidence>
<name>A0A8H6FSH5_9LECA</name>
<dbReference type="AlphaFoldDB" id="A0A8H6FSH5"/>
<comment type="caution">
    <text evidence="2">The sequence shown here is derived from an EMBL/GenBank/DDBJ whole genome shotgun (WGS) entry which is preliminary data.</text>
</comment>
<dbReference type="GO" id="GO:0005085">
    <property type="term" value="F:guanyl-nucleotide exchange factor activity"/>
    <property type="evidence" value="ECO:0007669"/>
    <property type="project" value="InterPro"/>
</dbReference>
<evidence type="ECO:0000256" key="1">
    <source>
        <dbReference type="SAM" id="MobiDB-lite"/>
    </source>
</evidence>
<evidence type="ECO:0008006" key="4">
    <source>
        <dbReference type="Google" id="ProtNLM"/>
    </source>
</evidence>
<sequence>MEDRPPIITVKDSPSPSTGEVTPQLESTKPQMFRFLSNIFEVIVPRDHTGSGFDEWPALLERADGGLEIGKALRTVVSILQYLREKSPAIIAPATKVLADGSRYEPWRLPFGDEKMLDFYLDLLAADEIEHDWTPDALRLVGNTCADLDINRERALAKLKLPALLDRLQEEGKASIAIGVLCNLCLDYELAQVALRANRLFPSLITLLERRCYKQDYLPQIALLLDVAIEDFNPELYSDTQAVTIIHQALTIPGVDIETQVSLANAIVALLKHEQIQKALLEDYKLSIILDLFVFSYTQDAASTNYFSTSESEPPLHHPVQDPEDEAQLTALRSALSAKLWDMTALTEFTIKYLPASKLVQRLISWLSIDEPQMQVCACSILRNVASSDQNATDMVKNFKVHWLLRSLLEDVSNLQVLEESIRLMKNLAVPAANKKELESFESVTLVWSNFESPTLHYAAASLVRQLVRGCFDNVYRFLRPNTSAKDDSYASRLLHLYSNTNDPAIKIEVARTIVEVWRTANSGNSEEVRSRVFRVEKAVRELNLRPDEIVKPVVAMIAESGNQSLVTEGWFGLALMTSSEEWGEAVYNALCGDATKGVFKAAVSSEDAHSKDRDNARILVDRLLKYSVGLLPRHKRSPDDAR</sequence>
<reference evidence="2 3" key="1">
    <citation type="journal article" date="2020" name="Genomics">
        <title>Complete, high-quality genomes from long-read metagenomic sequencing of two wolf lichen thalli reveals enigmatic genome architecture.</title>
        <authorList>
            <person name="McKenzie S.K."/>
            <person name="Walston R.F."/>
            <person name="Allen J.L."/>
        </authorList>
    </citation>
    <scope>NUCLEOTIDE SEQUENCE [LARGE SCALE GENOMIC DNA]</scope>
    <source>
        <strain evidence="2">WasteWater2</strain>
    </source>
</reference>
<dbReference type="PANTHER" id="PTHR10957">
    <property type="entry name" value="RAP1 GTPASE-GDP DISSOCIATION STIMULATOR 1"/>
    <property type="match status" value="1"/>
</dbReference>
<proteinExistence type="predicted"/>
<dbReference type="OrthoDB" id="26149at2759"/>
<dbReference type="RefSeq" id="XP_037163279.1">
    <property type="nucleotide sequence ID" value="XM_037309982.1"/>
</dbReference>
<protein>
    <recommendedName>
        <fullName evidence="4">ARM repeat-containing protein</fullName>
    </recommendedName>
</protein>
<dbReference type="InterPro" id="IPR016024">
    <property type="entry name" value="ARM-type_fold"/>
</dbReference>
<dbReference type="InterPro" id="IPR011989">
    <property type="entry name" value="ARM-like"/>
</dbReference>
<dbReference type="EMBL" id="JACCJC010000034">
    <property type="protein sequence ID" value="KAF6233870.1"/>
    <property type="molecule type" value="Genomic_DNA"/>
</dbReference>
<dbReference type="Proteomes" id="UP000578531">
    <property type="component" value="Unassembled WGS sequence"/>
</dbReference>
<dbReference type="Gene3D" id="1.25.10.10">
    <property type="entry name" value="Leucine-rich Repeat Variant"/>
    <property type="match status" value="2"/>
</dbReference>
<gene>
    <name evidence="2" type="ORF">HO173_008082</name>
</gene>
<feature type="region of interest" description="Disordered" evidence="1">
    <location>
        <begin position="1"/>
        <end position="24"/>
    </location>
</feature>
<organism evidence="2 3">
    <name type="scientific">Letharia columbiana</name>
    <dbReference type="NCBI Taxonomy" id="112416"/>
    <lineage>
        <taxon>Eukaryota</taxon>
        <taxon>Fungi</taxon>
        <taxon>Dikarya</taxon>
        <taxon>Ascomycota</taxon>
        <taxon>Pezizomycotina</taxon>
        <taxon>Lecanoromycetes</taxon>
        <taxon>OSLEUM clade</taxon>
        <taxon>Lecanoromycetidae</taxon>
        <taxon>Lecanorales</taxon>
        <taxon>Lecanorineae</taxon>
        <taxon>Parmeliaceae</taxon>
        <taxon>Letharia</taxon>
    </lineage>
</organism>
<dbReference type="InterPro" id="IPR040144">
    <property type="entry name" value="RAP1GDS1"/>
</dbReference>
<dbReference type="GeneID" id="59289738"/>
<keyword evidence="3" id="KW-1185">Reference proteome</keyword>
<evidence type="ECO:0000313" key="3">
    <source>
        <dbReference type="Proteomes" id="UP000578531"/>
    </source>
</evidence>
<feature type="compositionally biased region" description="Polar residues" evidence="1">
    <location>
        <begin position="12"/>
        <end position="24"/>
    </location>
</feature>
<accession>A0A8H6FSH5</accession>
<dbReference type="SUPFAM" id="SSF48371">
    <property type="entry name" value="ARM repeat"/>
    <property type="match status" value="1"/>
</dbReference>